<evidence type="ECO:0000313" key="4">
    <source>
        <dbReference type="Proteomes" id="UP001589733"/>
    </source>
</evidence>
<gene>
    <name evidence="3" type="ORF">ACFFLM_05930</name>
</gene>
<proteinExistence type="predicted"/>
<dbReference type="Pfam" id="PF09722">
    <property type="entry name" value="Xre_MbcA_ParS_C"/>
    <property type="match status" value="1"/>
</dbReference>
<reference evidence="3 4" key="1">
    <citation type="submission" date="2024-09" db="EMBL/GenBank/DDBJ databases">
        <authorList>
            <person name="Sun Q."/>
            <person name="Mori K."/>
        </authorList>
    </citation>
    <scope>NUCLEOTIDE SEQUENCE [LARGE SCALE GENOMIC DNA]</scope>
    <source>
        <strain evidence="3 4">JCM 13503</strain>
    </source>
</reference>
<accession>A0ABV6AWZ1</accession>
<dbReference type="RefSeq" id="WP_380006648.1">
    <property type="nucleotide sequence ID" value="NZ_JBHLYR010000018.1"/>
</dbReference>
<feature type="region of interest" description="Disordered" evidence="1">
    <location>
        <begin position="1"/>
        <end position="24"/>
    </location>
</feature>
<evidence type="ECO:0000256" key="1">
    <source>
        <dbReference type="SAM" id="MobiDB-lite"/>
    </source>
</evidence>
<evidence type="ECO:0000313" key="3">
    <source>
        <dbReference type="EMBL" id="MFB9991507.1"/>
    </source>
</evidence>
<sequence>MAANTRQITGHDGAEGAEESTGDKLRVMTGLTPDALDLVARNFELHIRKSQRGLVKLVPESGGLTITVKASSLTPTARSYESLKDVKVPGYRIERLPALDIHRALEQTLEAAAMALIRTFREPLDAQKWLRAPNPAFANHTPISVLEDGKPHAIATVLNAAQQGVAL</sequence>
<protein>
    <submittedName>
        <fullName evidence="3">MbcA/ParS/Xre antitoxin family protein</fullName>
    </submittedName>
</protein>
<dbReference type="Proteomes" id="UP001589733">
    <property type="component" value="Unassembled WGS sequence"/>
</dbReference>
<name>A0ABV6AWZ1_9DEIO</name>
<dbReference type="EMBL" id="JBHLYR010000018">
    <property type="protein sequence ID" value="MFB9991507.1"/>
    <property type="molecule type" value="Genomic_DNA"/>
</dbReference>
<organism evidence="3 4">
    <name type="scientific">Deinococcus oregonensis</name>
    <dbReference type="NCBI Taxonomy" id="1805970"/>
    <lineage>
        <taxon>Bacteria</taxon>
        <taxon>Thermotogati</taxon>
        <taxon>Deinococcota</taxon>
        <taxon>Deinococci</taxon>
        <taxon>Deinococcales</taxon>
        <taxon>Deinococcaceae</taxon>
        <taxon>Deinococcus</taxon>
    </lineage>
</organism>
<evidence type="ECO:0000259" key="2">
    <source>
        <dbReference type="Pfam" id="PF09722"/>
    </source>
</evidence>
<dbReference type="InterPro" id="IPR024467">
    <property type="entry name" value="Xre/MbcA/ParS-like_toxin-bd"/>
</dbReference>
<keyword evidence="4" id="KW-1185">Reference proteome</keyword>
<comment type="caution">
    <text evidence="3">The sequence shown here is derived from an EMBL/GenBank/DDBJ whole genome shotgun (WGS) entry which is preliminary data.</text>
</comment>
<feature type="domain" description="Antitoxin Xre/MbcA/ParS-like toxin-binding" evidence="2">
    <location>
        <begin position="116"/>
        <end position="160"/>
    </location>
</feature>